<keyword evidence="4" id="KW-1185">Reference proteome</keyword>
<evidence type="ECO:0000256" key="2">
    <source>
        <dbReference type="SAM" id="Phobius"/>
    </source>
</evidence>
<name>K0S4B6_THAOC</name>
<feature type="transmembrane region" description="Helical" evidence="2">
    <location>
        <begin position="417"/>
        <end position="437"/>
    </location>
</feature>
<feature type="transmembrane region" description="Helical" evidence="2">
    <location>
        <begin position="339"/>
        <end position="367"/>
    </location>
</feature>
<feature type="region of interest" description="Disordered" evidence="1">
    <location>
        <begin position="175"/>
        <end position="289"/>
    </location>
</feature>
<feature type="transmembrane region" description="Helical" evidence="2">
    <location>
        <begin position="571"/>
        <end position="594"/>
    </location>
</feature>
<dbReference type="EMBL" id="AGNL01037250">
    <property type="protein sequence ID" value="EJK53692.1"/>
    <property type="molecule type" value="Genomic_DNA"/>
</dbReference>
<accession>K0S4B6</accession>
<sequence length="617" mass="69455">MVSLARGLRFIAKALQATTSELGVHDMNSSSSTSRINTCGCSTLLDNDADPEQHQGPPSEEVESIRTQPHRFERGSESFQPATVWDPAEKIAARENSPTLDNEGGNLGRFFGEHNHHYHLDSREELEHVDMEVDDQPSRPLQIQVNILSNNTNIIPTNFLNHELMMEMSRVHGFSDSNAEHHTPSTRRPVGRHTKGDAGTSDVSTSSNQLEKLTAVNRDVVATSPTSPTVDASDGRRRKRDKLLLQRPVTRGSSIENKSNYSLESKKTQNEPSAAEAGTKQAKKRRLAAKTKLMSALTPQTGLDPERGIFDEAFADSDGNDSQQSKEYGPERSGSGLKLGVVTAVTTPFILLFRMTYIITCLTFQLYTKFCSFIEPYADYWINEYDNIQMRSDLTYWCTLLGTHVCLSILDWVHVACLWLVVILQSLPIVSPLLWWFRFFRHLLNDPRGRPLSQIFSNPTYGGCTRQNRTRVSRKTKRQFTAKGMVKINPTNARWNVTSTYDECFGYRFQAQYQVQGAYAHLGSSSHRELGDAIRTASTISYFDDPLRLSIPYDYLASKLTEPPDNEFTRALAVLSIVSVFAWPLLQGFSILLWNRTARYIDSMFALGCIAEDLDSD</sequence>
<dbReference type="AlphaFoldDB" id="K0S4B6"/>
<feature type="region of interest" description="Disordered" evidence="1">
    <location>
        <begin position="314"/>
        <end position="334"/>
    </location>
</feature>
<keyword evidence="2" id="KW-0472">Membrane</keyword>
<keyword evidence="2" id="KW-0812">Transmembrane</keyword>
<evidence type="ECO:0000313" key="3">
    <source>
        <dbReference type="EMBL" id="EJK53692.1"/>
    </source>
</evidence>
<feature type="region of interest" description="Disordered" evidence="1">
    <location>
        <begin position="44"/>
        <end position="64"/>
    </location>
</feature>
<evidence type="ECO:0000256" key="1">
    <source>
        <dbReference type="SAM" id="MobiDB-lite"/>
    </source>
</evidence>
<feature type="non-terminal residue" evidence="3">
    <location>
        <position position="617"/>
    </location>
</feature>
<feature type="compositionally biased region" description="Polar residues" evidence="1">
    <location>
        <begin position="251"/>
        <end position="263"/>
    </location>
</feature>
<protein>
    <submittedName>
        <fullName evidence="3">Uncharacterized protein</fullName>
    </submittedName>
</protein>
<keyword evidence="2" id="KW-1133">Transmembrane helix</keyword>
<proteinExistence type="predicted"/>
<comment type="caution">
    <text evidence="3">The sequence shown here is derived from an EMBL/GenBank/DDBJ whole genome shotgun (WGS) entry which is preliminary data.</text>
</comment>
<feature type="compositionally biased region" description="Polar residues" evidence="1">
    <location>
        <begin position="201"/>
        <end position="211"/>
    </location>
</feature>
<gene>
    <name evidence="3" type="ORF">THAOC_26817</name>
</gene>
<evidence type="ECO:0000313" key="4">
    <source>
        <dbReference type="Proteomes" id="UP000266841"/>
    </source>
</evidence>
<reference evidence="3 4" key="1">
    <citation type="journal article" date="2012" name="Genome Biol.">
        <title>Genome and low-iron response of an oceanic diatom adapted to chronic iron limitation.</title>
        <authorList>
            <person name="Lommer M."/>
            <person name="Specht M."/>
            <person name="Roy A.S."/>
            <person name="Kraemer L."/>
            <person name="Andreson R."/>
            <person name="Gutowska M.A."/>
            <person name="Wolf J."/>
            <person name="Bergner S.V."/>
            <person name="Schilhabel M.B."/>
            <person name="Klostermeier U.C."/>
            <person name="Beiko R.G."/>
            <person name="Rosenstiel P."/>
            <person name="Hippler M."/>
            <person name="Laroche J."/>
        </authorList>
    </citation>
    <scope>NUCLEOTIDE SEQUENCE [LARGE SCALE GENOMIC DNA]</scope>
    <source>
        <strain evidence="3 4">CCMP1005</strain>
    </source>
</reference>
<dbReference type="Proteomes" id="UP000266841">
    <property type="component" value="Unassembled WGS sequence"/>
</dbReference>
<organism evidence="3 4">
    <name type="scientific">Thalassiosira oceanica</name>
    <name type="common">Marine diatom</name>
    <dbReference type="NCBI Taxonomy" id="159749"/>
    <lineage>
        <taxon>Eukaryota</taxon>
        <taxon>Sar</taxon>
        <taxon>Stramenopiles</taxon>
        <taxon>Ochrophyta</taxon>
        <taxon>Bacillariophyta</taxon>
        <taxon>Coscinodiscophyceae</taxon>
        <taxon>Thalassiosirophycidae</taxon>
        <taxon>Thalassiosirales</taxon>
        <taxon>Thalassiosiraceae</taxon>
        <taxon>Thalassiosira</taxon>
    </lineage>
</organism>